<sequence length="1090" mass="118214">MRKLNLLTAAIKVACLSAGISTYAFAAETEDKKAEEESIERISVTGSKIARPGTDTIRPSVNVDVELFEKRGFTNVADALNEAPMFGNGVDPNGASDNGFSVGQNFVDLFDLGTQRTLTLVNGRRFVSSNAPTSFGAAGGLQVDLNAIPAALIENIEIVPMAGAAVYGSDAIAGVVNVQLKDDFEGFEFSTTLGQTDESDGKTRQFQIVTGTNFDDDRGNIVFSVEHSHQDGMLRSARPAYTSQDLTWLNYGGLDLDGDGVNDDVDGDGDPDSFRRLSPFPQVVQLLTAGGAIAPPGSFFAPSVGRGQLADGNFYQFNPQGNLETCEPGETPAGSIFFAYGGTCGEDFFDQVSQLRSPLQRTVISVNSHYDFNDRVRFSQEFNYLNSRAEELVNQGGFQSFPFPGTSSFVTMDIDNPFLTDQARGVLSANGLNTFSLNRFNNDIVGGGKDATENHTWRYYGGFSGNFELGERYFSWEIGATFGKADIESRDAGIIDGRFINAIDAVRLSADSLAPVVESLMESGSDLNGDGVINTADALAHFNAAGGSGIALASLNDIVCQVNIDNAAGNLSDFNKPASGSGITDEDLPYVTGCMPLNLFGQGVASTEALAFINGGPNITSSNIDQRVITASLSGDLIELPAGWLQFAVGYEARQEKGDFTPGLGTTLGVTRSSPFVRTQGQLQTKEFFAELLVPLVSNDMDITGVHLLEVEGSVRKVNNKVTGPNGFNNDEDVTAWEAGLRYSPVEDVALRGTISNGIRTPSLVELFTPKVTAFVDGVDPCDNRHVNNGPNPDVRRANCIADGIADPDSFTSNITNATIKGFAQGNPDLVAEKSESYTYGAVITPRWVEDLTISIDYYNIEIKDRIESYDFALLAESCYDATDFPNVSACNQFKRDPETGQVIDVTELNLNAATSNFESIIYNIFYKFDLANALSVFDESYNDQALGVFDINLNMTRNLKNQLQAVNTRPANRTVGGWARPDLTANFDVTYNIGDWRAFWRTAYQSAPNYSVTGDQFYLDANDRIKYEGKPRIIHNASLSYFMNDNMQVRFGIDNIFEREPNPSDLAAGFFGTVERLGRKYTLAFKASF</sequence>
<evidence type="ECO:0008006" key="10">
    <source>
        <dbReference type="Google" id="ProtNLM"/>
    </source>
</evidence>
<evidence type="ECO:0000256" key="2">
    <source>
        <dbReference type="ARBA" id="ARBA00023136"/>
    </source>
</evidence>
<keyword evidence="2 4" id="KW-0472">Membrane</keyword>
<dbReference type="GO" id="GO:0009279">
    <property type="term" value="C:cell outer membrane"/>
    <property type="evidence" value="ECO:0007669"/>
    <property type="project" value="UniProtKB-SubCell"/>
</dbReference>
<dbReference type="Pfam" id="PF00593">
    <property type="entry name" value="TonB_dep_Rec_b-barrel"/>
    <property type="match status" value="1"/>
</dbReference>
<evidence type="ECO:0000256" key="4">
    <source>
        <dbReference type="RuleBase" id="RU003357"/>
    </source>
</evidence>
<feature type="chain" id="PRO_5037916573" description="TonB-dependent receptor" evidence="5">
    <location>
        <begin position="27"/>
        <end position="1090"/>
    </location>
</feature>
<comment type="subcellular location">
    <subcellularLocation>
        <location evidence="1 4">Cell outer membrane</location>
    </subcellularLocation>
</comment>
<gene>
    <name evidence="8" type="ORF">GCM10017161_25260</name>
</gene>
<evidence type="ECO:0000313" key="9">
    <source>
        <dbReference type="Proteomes" id="UP000623842"/>
    </source>
</evidence>
<protein>
    <recommendedName>
        <fullName evidence="10">TonB-dependent receptor</fullName>
    </recommendedName>
</protein>
<accession>A0A919ELT8</accession>
<evidence type="ECO:0000256" key="1">
    <source>
        <dbReference type="ARBA" id="ARBA00004442"/>
    </source>
</evidence>
<evidence type="ECO:0000313" key="8">
    <source>
        <dbReference type="EMBL" id="GHF95893.1"/>
    </source>
</evidence>
<dbReference type="Proteomes" id="UP000623842">
    <property type="component" value="Unassembled WGS sequence"/>
</dbReference>
<keyword evidence="9" id="KW-1185">Reference proteome</keyword>
<dbReference type="EMBL" id="BNCK01000005">
    <property type="protein sequence ID" value="GHF95893.1"/>
    <property type="molecule type" value="Genomic_DNA"/>
</dbReference>
<feature type="domain" description="TonB-dependent receptor plug" evidence="7">
    <location>
        <begin position="61"/>
        <end position="175"/>
    </location>
</feature>
<dbReference type="Gene3D" id="2.40.170.20">
    <property type="entry name" value="TonB-dependent receptor, beta-barrel domain"/>
    <property type="match status" value="1"/>
</dbReference>
<dbReference type="PANTHER" id="PTHR47234">
    <property type="match status" value="1"/>
</dbReference>
<proteinExistence type="inferred from homology"/>
<dbReference type="AlphaFoldDB" id="A0A919ELT8"/>
<dbReference type="SUPFAM" id="SSF56935">
    <property type="entry name" value="Porins"/>
    <property type="match status" value="1"/>
</dbReference>
<reference evidence="8" key="1">
    <citation type="journal article" date="2014" name="Int. J. Syst. Evol. Microbiol.">
        <title>Complete genome sequence of Corynebacterium casei LMG S-19264T (=DSM 44701T), isolated from a smear-ripened cheese.</title>
        <authorList>
            <consortium name="US DOE Joint Genome Institute (JGI-PGF)"/>
            <person name="Walter F."/>
            <person name="Albersmeier A."/>
            <person name="Kalinowski J."/>
            <person name="Ruckert C."/>
        </authorList>
    </citation>
    <scope>NUCLEOTIDE SEQUENCE</scope>
    <source>
        <strain evidence="8">KCTC 42731</strain>
    </source>
</reference>
<dbReference type="InterPro" id="IPR000531">
    <property type="entry name" value="Beta-barrel_TonB"/>
</dbReference>
<dbReference type="PANTHER" id="PTHR47234:SF2">
    <property type="entry name" value="TONB-DEPENDENT RECEPTOR"/>
    <property type="match status" value="1"/>
</dbReference>
<dbReference type="InterPro" id="IPR012910">
    <property type="entry name" value="Plug_dom"/>
</dbReference>
<organism evidence="8 9">
    <name type="scientific">Thalassotalea marina</name>
    <dbReference type="NCBI Taxonomy" id="1673741"/>
    <lineage>
        <taxon>Bacteria</taxon>
        <taxon>Pseudomonadati</taxon>
        <taxon>Pseudomonadota</taxon>
        <taxon>Gammaproteobacteria</taxon>
        <taxon>Alteromonadales</taxon>
        <taxon>Colwelliaceae</taxon>
        <taxon>Thalassotalea</taxon>
    </lineage>
</organism>
<evidence type="ECO:0000256" key="5">
    <source>
        <dbReference type="SAM" id="SignalP"/>
    </source>
</evidence>
<dbReference type="Gene3D" id="2.170.130.10">
    <property type="entry name" value="TonB-dependent receptor, plug domain"/>
    <property type="match status" value="1"/>
</dbReference>
<evidence type="ECO:0000256" key="3">
    <source>
        <dbReference type="ARBA" id="ARBA00023237"/>
    </source>
</evidence>
<feature type="signal peptide" evidence="5">
    <location>
        <begin position="1"/>
        <end position="26"/>
    </location>
</feature>
<evidence type="ECO:0000259" key="7">
    <source>
        <dbReference type="Pfam" id="PF07715"/>
    </source>
</evidence>
<keyword evidence="4" id="KW-0798">TonB box</keyword>
<dbReference type="InterPro" id="IPR036942">
    <property type="entry name" value="Beta-barrel_TonB_sf"/>
</dbReference>
<evidence type="ECO:0000259" key="6">
    <source>
        <dbReference type="Pfam" id="PF00593"/>
    </source>
</evidence>
<dbReference type="Pfam" id="PF07715">
    <property type="entry name" value="Plug"/>
    <property type="match status" value="1"/>
</dbReference>
<feature type="domain" description="TonB-dependent receptor-like beta-barrel" evidence="6">
    <location>
        <begin position="630"/>
        <end position="1057"/>
    </location>
</feature>
<keyword evidence="5" id="KW-0732">Signal</keyword>
<reference evidence="8" key="2">
    <citation type="submission" date="2020-09" db="EMBL/GenBank/DDBJ databases">
        <authorList>
            <person name="Sun Q."/>
            <person name="Kim S."/>
        </authorList>
    </citation>
    <scope>NUCLEOTIDE SEQUENCE</scope>
    <source>
        <strain evidence="8">KCTC 42731</strain>
    </source>
</reference>
<comment type="caution">
    <text evidence="8">The sequence shown here is derived from an EMBL/GenBank/DDBJ whole genome shotgun (WGS) entry which is preliminary data.</text>
</comment>
<dbReference type="InterPro" id="IPR037066">
    <property type="entry name" value="Plug_dom_sf"/>
</dbReference>
<comment type="similarity">
    <text evidence="4">Belongs to the TonB-dependent receptor family.</text>
</comment>
<keyword evidence="3" id="KW-0998">Cell outer membrane</keyword>
<dbReference type="RefSeq" id="WP_189771123.1">
    <property type="nucleotide sequence ID" value="NZ_BNCK01000005.1"/>
</dbReference>
<name>A0A919ELT8_9GAMM</name>